<dbReference type="Proteomes" id="UP001162501">
    <property type="component" value="Chromosome 12"/>
</dbReference>
<evidence type="ECO:0000313" key="2">
    <source>
        <dbReference type="Proteomes" id="UP001162501"/>
    </source>
</evidence>
<organism evidence="1 2">
    <name type="scientific">Rangifer tarandus platyrhynchus</name>
    <name type="common">Svalbard reindeer</name>
    <dbReference type="NCBI Taxonomy" id="3082113"/>
    <lineage>
        <taxon>Eukaryota</taxon>
        <taxon>Metazoa</taxon>
        <taxon>Chordata</taxon>
        <taxon>Craniata</taxon>
        <taxon>Vertebrata</taxon>
        <taxon>Euteleostomi</taxon>
        <taxon>Mammalia</taxon>
        <taxon>Eutheria</taxon>
        <taxon>Laurasiatheria</taxon>
        <taxon>Artiodactyla</taxon>
        <taxon>Ruminantia</taxon>
        <taxon>Pecora</taxon>
        <taxon>Cervidae</taxon>
        <taxon>Odocoileinae</taxon>
        <taxon>Rangifer</taxon>
    </lineage>
</organism>
<evidence type="ECO:0000313" key="1">
    <source>
        <dbReference type="EMBL" id="CAM9536392.1"/>
    </source>
</evidence>
<reference evidence="1" key="1">
    <citation type="submission" date="2023-05" db="EMBL/GenBank/DDBJ databases">
        <authorList>
            <consortium name="ELIXIR-Norway"/>
        </authorList>
    </citation>
    <scope>NUCLEOTIDE SEQUENCE</scope>
</reference>
<dbReference type="EMBL" id="OX596096">
    <property type="protein sequence ID" value="CAM9536392.1"/>
    <property type="molecule type" value="Genomic_DNA"/>
</dbReference>
<proteinExistence type="predicted"/>
<protein>
    <submittedName>
        <fullName evidence="1">Uncharacterized protein</fullName>
    </submittedName>
</protein>
<reference evidence="1" key="2">
    <citation type="submission" date="2025-03" db="EMBL/GenBank/DDBJ databases">
        <authorList>
            <consortium name="ELIXIR-Norway"/>
            <consortium name="Elixir Norway"/>
        </authorList>
    </citation>
    <scope>NUCLEOTIDE SEQUENCE</scope>
</reference>
<name>A0AC59YB19_RANTA</name>
<gene>
    <name evidence="1" type="ORF">MRATA1EN22A_LOCUS3897</name>
</gene>
<accession>A0AC59YB19</accession>
<sequence length="7649" mass="855982">MVAGMFMPLDQLRAIYEVLFREGVMVAKKDRRPRSLHPHVPGVTNLQVMCAMASLRARGLVRETFAWRHFYWYLTNEGIAHLRQYLHLPPEIVPASLQRVRRPVAMVMPARRIPHMQDVQGPLGCPPKRGPLPPEDPAGEERWVYRRKEPKEGATEPPVVPATTPGTLARQGLEPAPPTVPGQETRSDRPQWRPGTAKLNEEINTLKVSQRCVIQTPHLLTASPLWSVCRSARGPAATLVTVALLSWTASARPASARELRTPSPVPWVGRAGAAPHSGMGAPRPEGHPAPRWTPTPKASPVGLTVGAGLAPVPWLRTSCSKSGQMTGLACPPGIFISAGPLPTPLPHGHSSADSSSARALLHAPSRSPPPPRGLARGVAPPWEVGRVGSASGRSGREARAGAQLVRWRRPTVVGRSRRGRSPVPGAPSRPPLPRGRKGGCLASSSPSEGRLCLPSAQAGASRAMEPSGSLFPSLVVVGHAITLAAVWHWRRGRPRVQDEQGKAAVATSRVAVFCHHPARGLRAGRARGRLPPAPEFPYARPFLSWKSARARGQTRCVALGAGERLVTQLRGRSTKRFNKTLRPESPPLGLALPPSASVSCAHVGTGLPFGRWPGRSLALLPSAPLFGASSQFSAPYSAHPAFPANPAGAGGRPGTPGSGSSQPLSWGSLLLCCPQAQPGPLPPSRGAASRSPWGGAPAGGRFSASGPAAAAGEGVACGADGLARGPGSRRTARRGYLYGQLCCVDERDRVQKKTFTKWVNKHLIKHWRAEAQRHISDLYEDLRDGHNLISLLEVLSGDSLPREKGRMRFHKLQNVQIALDYLRHRQVKLVNIRNDDIADGNPKLTLGLIWTIILHFQISDIQVSGQSEDMTAKEKLLLWSQRMVEGYQGLRCDNFTSSWRDGRLFNAIIHRHKPMLIDMNKVYRQTNLENLDQAFSVAERDLGVTRLLDPEDVDVPQPDEKSIITYVSSLYDAMPRVPDVQDGVKANELQLRWQEYRELVLLLLQWIRAHTAAFEERRFPSSFEEIEILWCQFLKFKETELPAKEADKNRSKGIYQSLEGAVQAGQLKVPPGYHPLDVEKEWGKLHVAILEREKQLRSEFERLERLQRIVSKLQMEAGLCEEQLNQADALLQSDVRLLAAGKAPQRAGEVERDLDKADGMIRLLFNDVQALKDGRHPQGEQMYRRVYRLHERLVAIRTEYNLRLRGTPRHPELEDSTLRYLQDLLAWVEENQRRVDGAEWGVDLPSVEAQLGSHRGLHQSVEEFRAKIERARTDEGQLSPATRGAYRDCLGRLDLQYAKLLNSSKARLRSLESLHGFVAAATKELMWLSEKEEEEVGFDWSERNSNMAAKKEAYSALMRELELKEKKIKEIQSTGDRLLREDHPARPTVESFQAALQTQWSWMLQLCCCIEAHLKENTAYFQFFSDVREAEEQLRKLQETLHRKYTCDRSITVTRLEDLLQDAQDEKDQLNEYRGHLSGLAKRAKAIVQLTPRNPTQPTRGRVPLLAVCDYKQVEVTVHKGDECQMLGPAQPFHWKVLSGSGSEAAVPSVCFLVPPPNQEALEAVARLEAQHQALVTLWHQLHTDMKSLLAWQSLSRDVQLIRSWSLVTFRTLKPEEQRQALRSLELHYQAFLRDSQDAGGFGPEDRLQAEREYGSCSRHYQQLLQSLEQGEQEESRCQRCISELKDIRLQLEACETRTVHRLRLPLDKEPARECAQRIAEQQKAQAEVEGLGKGVARLSAEAEKVLALPEPSPAAPTLRSELELTLGKLEQVRSLSAIYLEKLKTISLVIRSTQEAEDALRAHEEQLKEAQAVPATLPELEATKAAMKKLRAQAEAQQPVFDALRDELRGAQEVGERLQQRHGERDVEVERWRERVTQLLERWQAVLAQTDVRQRELEQLGRQLRYYRESADPLGAWLQDARRRQEQIQAVPLADSQAVREQLRQEKALLEEIERHAEKVEECQRFAKQYINAIKDYELQLVTYKAQLEPVASPAKKPKVQSGSESVIQEYVDLRTRYSELSTLTSQYIRFISETLRRMEEEERLAEQQRAEERERLAEVEAALEKQRQLAEAHAQAKAQAEREAQELQRRMQEEVARREEVAVDAQQQKRSIQEELQQLRQSSEAEIQAKARQVEAAERSRLRIEEEIRVVRLQLETTERQRGGAEGELQALRARAEEAEAQKRQAQEEAERLRRQVQDETQRKRQAEAELALRVKAEAEAAREKQRALQALEELRLQAEEAERRLRQAEAERARQVQVALETAQRSAQAELQSKHASFAEKTAQLERTLEEEHVTVVQLREEATRREQQQAEAERAREEAERELERWQLKANEALRLRLQAEEVAQQKSLAQAEAEKQKEAAEREARRRGKAEEQAVRQRELAEQELERQRQLAEGTAQQRLAAEQELIRLRAETEQGEQQRQLLEEELARLQSEAVAATQKRQELEAELAKVRAEMEVLLASKARAEEESRSSSEKSKQRLEAEAGRFRELAEEAARLRALAEEAKRQRQLAEEDAARQRAEAERVLAEKLAAISEATRLKTEAEIALKEKEAENERLRRLAEDEAFQRRKLEEQAAQHKADIEERLAQLRKASESELERQKGLVEDTLRQRRQVEEEILALKASFEKAAAGKAELELELGRIRGNAEDTLRSKEQAEQEAARQRQLAAEEERRRREAEERVQKSLAAEEEAARQRKAALEEVERLKAKVEEARRLRERAEHESARQLQLAQEAAQKRLQAEEKAHAFAVQQKEQELQQTLQQEQSVLERLRGEAEAARRAAEEAEEARERAEREAAQSRQRVEEAERLKQAAEEQAQAQAQAQAAAEKLRKEAEQEAARRAQAEQAALRQKQAADAEMEKHKKFAEQTLRQKAQVEQELTALRLQLEETDHQKSILDQELQRLKAEVTEAARQRSQVEEELFSVRVQMEELGKLKARIEAENRALILRDKDNTQRLLQEEAEKMKQVAEEAARLSVAAQEAARLRQLAEEDLAQQRALAEKMLKEKMQAVQEATRLKAEAELLQQQKELAQEQARRLQEDKEQMAQQLAQETQGFQRTLETERQRQLEMSAEAERLRLRVAEMSRAQARAEEDAQRFRKQAEEIGAKLHRTELATQEKVTLVQTLETQRQQSDRDANRLREAIAELEREKDKLKKEAELLQLKSEEMQTVQQEQLLQETQALQQSFLSEKDSLLQRERFIEEEKAKLERLFQDEVAKAQKLREEQQRQQQQMQQEKQQLLASMEEAQRRQREAEEGVRRKQEELQLLEQQRQQQEQLLAEENRRLRERLEHLEEEHRAALAHSEEITAAQAAATRALPNGQDVADGPAAEPEHAFEGLRQKGHSSIAGLLLKPGNEKLTIYAALRRQLLSPGTALILLEAQAASGFLLDPVRNRRLTVTEAVKEGVVGPELHHKLLSAERAVTGYKDPYTGQQISLFQAMKKDLIVREHGIRLLEAQIATGGVIDPVHSHRVPVDVAYKRGYFDEEMNRILQDPSDDTKGFFDPNTHENLTYMQLLERCVEDPETGLRLLPLTDQAAKGGELVYTDSEARDKGQLCFQGLRALVPAAELLESGVIDWDLFRQLQLGERSVQEVAEVEGVRRALRGSGVIAGVWLEEARQKLSIYEALKKELLQPEAAVALLEAQAGTGHIIDPATSARLTVDEAVRAGLVGPELHEKMLSAEKAVTGYKDPYSGQSVSLFQALKKGLIPREQGLRLLDAQLSTGGTVDPSKSHRVPLDVACARGYLDKETSTTLSAPRDDAKTYYDPRTGEPATYSQLQQQCRPDPLTGLSLLPLSEEAARARLSFSGLRAPVPASELLAAGILSSSQFDQLKDGKTSVKDLSELDSVRTLLQGSGCLAGIYLEESKEKVTIYEAMRRGLLRPSTAILLLEAQAATGFLVDPVRNQRLYVHEAVKAGVVGPELHEKLLSAEKAVTGYKDPYSGSTISLFQAMKKGLVVREHGIRLLEAQIATGGVIDPVHSHRVPVDVAYQRGYFDEEMNRILQDPSDDTKGFFDPNTHENLTYRQLMERCVEDPETGLRLLPLKGPEKAELTFRGLRKQITVEELVRSHVMDEVTAQRLQEGLTSIEEVSKNLQKFLEGTSSIAGVLVDANKERLSVYQAMKKGIIRPGTAFELLEAQAATGYVIDPIKGLKLTVEEAVRMGIVGPEFKDKLLSAERAVTGYKDPYSGKLISLFQAMKKGLILKDHGIRLLEAQIATGGIIDPEESHRLPVDVAYQRGLFDEEMNEILTDPSDDTKGFFDPNTEENLTYLQLMERCVTDPQTGLRLLPLKEKKRERKTSSKSSGPLFIEHSTRQVLSAVTATVSVGRFQGQPTSLWELLFSEAVPVEQRVTLTQQHKHGALSVEELAVALRATHEQAAATARTTFAGLRVPVTPGELLRAEIIGQDVYEQLEHGQTTAQDVASLDSVQRYLQGTGCIAGLLVPGSQEPLSIHEAYRKGLLRPGTALILLEAQAATGFIIDPKENRRYSVEEALRAGVIGPEMFAKLLSAERAVTGYTDPYTGQQISLFQAMKKDLIMREHGIRLLEAQIATGGVIDPVHSHRVPVDVAYQRGYFDEEMNRVLEDPSDDTKGFFDPNTHENLTYVQLLRRCVHDPDTGLYLLPLKSAQTLLADEATRQAFQSLLLSVQHGRFRGRRVSAWELVNSEYISEARRRWLLQSFRRHQVSLEEVVTAVTTLVEASERQPSQATFRGLRKQLSANDLFRSQLIDKKTLDELSQGKRTVQEVAEMDHVRRYLEGGSFIAGVLIQDTKEKMSISEALRRNVLRPGTALVLLEAQAATGFLIDPVENCKLTVQEAFAAGMFGRETYQKLLSAERAVTGYTDPYTGEQISLFQAMKKDLIVREHGIRLLEAQIATGGIIDPVHSHRVPVDVAYQRGYFDEEMNRMLEDPSDDTKGFFDPNTHENLTYVQLLRRCVEDPETGLYMLQIVKKGETYESQFIDETTRRALEAERVEVIVGRFKGQRPSVWELLNSEYVTEEKKLELVRKYKTDTAHALEKVVKVIFEIISEKEKNNKPLWFRGIRKHITASELLTSSIISRETLQALESGQASVDAVTKNEVVRRYLEGTGCIAGVLVPTKDEPGRQEKMSIYQAMWKGVLRPGTALVLLEAQAATGFVIDPVRNQKLSVEEAVAAGVVGGELQEKLLSAERAVTGYTDPYTGQQISLFQAMKKDLIVREHGIRLLEAQIATGGVIDPVHSHRVPVDVAYQRGYFDEEMNRVLEDPSDDTKGFFDPNTHENLTYVQLLRRCVRDPDTGLYMLQLAGRGSALHQLGEELRAALRDTRALRAATMEVRVGRFQGRPVSVWEVLFSSYLSQARRDELLAQHAAGALALPALVAVLTQLIEETEERLSKVSFRGLRRQVSASELHTSGILGPETLRDLAQGTKTLQEVTEMDSVKRYLEGTSCIAGVLVPAKDEPGRQEKMSIYQAMWKGVLRPGTALVLLEAQAATGFVIDPVRNQKLSVEEAVAAGVVGGELQEKLLSAERAVTGYTDPYTGQQISLFQAMKKDLIVREHGIRLLEAQIATGGVIDPVHSHRVPVDVAYQRGYFDEEMNRVLEDPSDDTKGFFDPNTHENLTYVQLLRRCVRDPDTGLYMLQLAGRGSALHQLGEELRAALRDTRALRAATMEVRVGRFQGRPVSVWEVLFSSYLSQARRDELLAQHAAGALALPALVAVLTQLIEETEERLSKVSFRGLRRQVSASELHTSGILGPETLRDLAQGTKTLQEVTEMDSVKRYLEGTSCIAGVLVPAKDEPGRQEKMSIYQAMWKGVLRPGTALVLLEAQAATGFVIDPVRNQKLSVEEAVAAGVVGGELQEKLLSAERAVTGYTDPYTGQQISLFQAMKKDLIVREHGIRLLEAQIATGGVIDPVHSHRVPVDVAYQRGYFDEEMNRVLEDPSDDTKGFFDPNTHENLTYVQLLRRCVRDPDTGLYMLQLAGRGSALHQLGEELRAALRDTRALRAATMEVRVGRFQGRPVSVWEVLFSSYLSQARRDELLAQHAAGALALPALVAVLTQLIEETEERLSKVSFRGLRRQVSASELHTSGILGPETLRDLAQGTKTLQEVTEMDSVKRYLEGTSCIAGVLVPAKDEPGRQEKMSIYQAMWKGVLRPGTALVLLEAQAATGFVIDPVRNQKLSVEEAVAAGVVGGELQEKLLSAERAVTGYTDPYTGQQISLFQAMKKDLIVREHGIRLLEAQIATGGVIDPVHSHRVPVDVAYQRGYFDEEMNRVLEDPSDDTKGFFDPNTHENLTYVQLLRRCVRDPDTGLYMLQLAGRGSALHQLGEELRAALRDTRALRAATMEVRVGRFQGRPVSVWEVLFSSYLSQARRDELLAQHAAGALALPALVAVLTQLIEETEERLSKVSFRGLRRQVSASELHTSGILGPETLRDLAQGTKTLQEVTEMDSVKRYLEGTSCIAGVLVPAKDEPGRQEKMSIYQAMWKGVLRPGTALVLLEAQAATGFVIDPVRNQKLSVEEAVAAGVVGGELQEKLLSAERAVTGYTDPYTGQQISLFQAMKKDLIVREHGIRLLEAQIATGGVIDPVHSHRVPVDVAYQRGYFDEEMNRVLEDPSDDTKGFFDPNTHENLTYVQLLRRCVRDPDTGLYMLQLAGRGSALHQLGEELRAALRDTRALRAATMEVRVGRFQGRPVSVWEVLFSSYLSQARRDELLAQHAAGALALPALVAVLTQLIEETEERLSKVSFRGLRRQVSASELHTSGILGPETLRDLAQGTKTLQEVTEMDSVKRYLEGTSCIAGVLVPAKDEPGRQEKMSIYQAMWKGVLRPGTALVLLEAQAATGFVIDPVRNQKLSVEEAVAAGVVGGELQEKLLSAERAVTGYTDPYTGQQISLFQAMKKDLIVREHGIRLLEAQIATGGVIDPVHSHRVPVDVAYQRGYFDEEMNRVLEDPSDDTKGFFDPNTHENLTYVQLLRRCVRDPDTGLYMLQLAGRGSALHQLGEELRAALRDTRALRAATMEVRVGRFQGRPVSVWEVLFSSYLSQARRDELLAQHAAGALALPALVAVLTQLIEETEEQLSKVSFRGLRRQVSASELHTSGILGPETLRDLAQGTKTLQEVTEMDSVKRYLEGTSCIAGVLVPAKDEPGRQEKMSIYQAMWKGVLRPGTALVLLEAQAATGFVIDPVRNQKLSVEEAVAAGVVGGELQEKLLSAERAVTGYTDPYTGQQISLFQAMKKDLIVREHGIRLLEAQIATGGVIDPVHSHRVPVDVAYQRGYFDEEMNRVLEDPSDDTKGFFDPNTHENLTYVQLLRRCVRDPDTGLYMLQLAGRGSALHQLGEELRAALRDTRALRAATMEVRVGRFQGRPVSVWEVLFSSYLSQARRDELLAQHAAGALALPALVAVLTQLIEETEERLSKVSFRGLRRQVSASELHTSGILGPETLRDLAQGTKTLQEVTEMDSVKRYLEGTSCIAGVLVPAKDEPGRQEKMSIYQAMWKGVLRPGTALVLLEAQAATGFVIDPVRNQKLSVEEAVAAGVVGGELQEKLLSAERAVTGYTDPYTGQQISLFQAMKKDLIVREHGIRLLEAQIATGGVIDPVHSHRVPVDVAYQRGYFDEEMNRVLEDPSDDTKGFFDPNTHENLTYVQLLQRATPDPETGLLFLSLTGN</sequence>